<comment type="catalytic activity">
    <reaction evidence="10 12">
        <text>a 2'-deoxyribonucleoside 5'-diphosphate + [thioredoxin]-disulfide + H2O = a ribonucleoside 5'-diphosphate + [thioredoxin]-dithiol</text>
        <dbReference type="Rhea" id="RHEA:23252"/>
        <dbReference type="Rhea" id="RHEA-COMP:10698"/>
        <dbReference type="Rhea" id="RHEA-COMP:10700"/>
        <dbReference type="ChEBI" id="CHEBI:15377"/>
        <dbReference type="ChEBI" id="CHEBI:29950"/>
        <dbReference type="ChEBI" id="CHEBI:50058"/>
        <dbReference type="ChEBI" id="CHEBI:57930"/>
        <dbReference type="ChEBI" id="CHEBI:73316"/>
        <dbReference type="EC" id="1.17.4.1"/>
    </reaction>
</comment>
<dbReference type="SUPFAM" id="SSF51998">
    <property type="entry name" value="PFL-like glycyl radical enzymes"/>
    <property type="match status" value="1"/>
</dbReference>
<keyword evidence="5 11" id="KW-0547">Nucleotide-binding</keyword>
<dbReference type="EMBL" id="BRXX01000358">
    <property type="protein sequence ID" value="GMI07018.1"/>
    <property type="molecule type" value="Genomic_DNA"/>
</dbReference>
<comment type="caution">
    <text evidence="15">The sequence shown here is derived from an EMBL/GenBank/DDBJ whole genome shotgun (WGS) entry which is preliminary data.</text>
</comment>
<dbReference type="InterPro" id="IPR013509">
    <property type="entry name" value="RNR_lsu_N"/>
</dbReference>
<dbReference type="NCBIfam" id="TIGR02506">
    <property type="entry name" value="NrdE_NrdA"/>
    <property type="match status" value="1"/>
</dbReference>
<dbReference type="EC" id="1.17.4.1" evidence="3 12"/>
<dbReference type="PRINTS" id="PR01183">
    <property type="entry name" value="RIBORDTASEM1"/>
</dbReference>
<dbReference type="SUPFAM" id="SSF48168">
    <property type="entry name" value="R1 subunit of ribonucleotide reductase, N-terminal domain"/>
    <property type="match status" value="1"/>
</dbReference>
<keyword evidence="6 11" id="KW-0067">ATP-binding</keyword>
<evidence type="ECO:0000256" key="5">
    <source>
        <dbReference type="ARBA" id="ARBA00022741"/>
    </source>
</evidence>
<evidence type="ECO:0000256" key="1">
    <source>
        <dbReference type="ARBA" id="ARBA00010406"/>
    </source>
</evidence>
<evidence type="ECO:0000259" key="14">
    <source>
        <dbReference type="PROSITE" id="PS51161"/>
    </source>
</evidence>
<gene>
    <name evidence="15" type="ORF">TrVE_jg284</name>
</gene>
<evidence type="ECO:0000256" key="7">
    <source>
        <dbReference type="ARBA" id="ARBA00023002"/>
    </source>
</evidence>
<dbReference type="PROSITE" id="PS51161">
    <property type="entry name" value="ATP_CONE"/>
    <property type="match status" value="1"/>
</dbReference>
<dbReference type="CDD" id="cd01679">
    <property type="entry name" value="RNR_I"/>
    <property type="match status" value="1"/>
</dbReference>
<evidence type="ECO:0000256" key="3">
    <source>
        <dbReference type="ARBA" id="ARBA00012274"/>
    </source>
</evidence>
<dbReference type="Proteomes" id="UP001165160">
    <property type="component" value="Unassembled WGS sequence"/>
</dbReference>
<evidence type="ECO:0000256" key="8">
    <source>
        <dbReference type="ARBA" id="ARBA00023116"/>
    </source>
</evidence>
<dbReference type="PROSITE" id="PS00089">
    <property type="entry name" value="RIBORED_LARGE"/>
    <property type="match status" value="1"/>
</dbReference>
<evidence type="ECO:0000256" key="11">
    <source>
        <dbReference type="PROSITE-ProRule" id="PRU00492"/>
    </source>
</evidence>
<dbReference type="GO" id="GO:0009263">
    <property type="term" value="P:deoxyribonucleotide biosynthetic process"/>
    <property type="evidence" value="ECO:0007669"/>
    <property type="project" value="UniProtKB-KW"/>
</dbReference>
<evidence type="ECO:0000256" key="4">
    <source>
        <dbReference type="ARBA" id="ARBA00022533"/>
    </source>
</evidence>
<evidence type="ECO:0000256" key="2">
    <source>
        <dbReference type="ARBA" id="ARBA00011771"/>
    </source>
</evidence>
<sequence>MKVLKRDGTEVDVKFDKITSRIEKLCYGLNPDYVDPVVVAQKVVSGVYPGVTTSELDELAAQTCAYQATQHPDFETLAARLSISNMHKTTDSTFSTVVEKLRKNVHPTTGIASPLIAESIYDIIMSNKEWFDKTIDYQRDYAYGYFGYKTLERSYLFRIDNKIVERPQHMIMRVAVGIHNDNLERVKETYDYMSNRYFTHATPTLFNAGTPRPQLSSCFLLTMKEDSIEGIYDTLKQCACISKYAGGIGLAVHNVRATESYIRGSNGTSNGLVPMLRVFNDTARYVDQGGGKRKGSFAMYLEPWHADIFRFLDLKKNHGSETERARDLFYALWVCDLFMERVQANAEWTLMCPNECPGLSTCHGDEFRQKYLAYEKAGKGRKTIKAQQLWFAILDSQVETGTPYMLYKDSANLKSNQQNLGTIKSSNLCTEIIEYTAPDEVAVCNLASINLGRMVVGGPHDTEEGADRDAAPMFDYQKLYEVTKIVAKNLNRVIDINYYPIEEARNSNMRHRPIGIGVQGLADAFCRMGIAFESDVAKKMNQDIFETIYFGAVEASQELAVTEGHYSSYPGSPASKGVLQFDMWNVTPSDRWDWAGLKAKIAVHGIRNSLLVAPMPTASTAQIMGNNESTEPFTSNMYNRRVLAGEFAVVNKYLLRDLVSKGLWTPDVRNQMIADGGSVQNIRQIPSSMKLIYRTVWEISQKTLLDMSADRGAYICQSQSFNVHMGAPTTGKLTSMHFYAWKKGLKTGMYYLRTQPKAQAIQFTVDQAALVKNKEENKALKDAVKTLPSPEQNKENMKKMQSGGAEEDEEICLSCGA</sequence>
<evidence type="ECO:0000313" key="15">
    <source>
        <dbReference type="EMBL" id="GMI07018.1"/>
    </source>
</evidence>
<keyword evidence="8 12" id="KW-0215">Deoxyribonucleotide synthesis</keyword>
<comment type="subunit">
    <text evidence="2">Heterodimer of a large and a small subunit.</text>
</comment>
<dbReference type="Gene3D" id="3.20.70.20">
    <property type="match status" value="1"/>
</dbReference>
<evidence type="ECO:0000313" key="16">
    <source>
        <dbReference type="Proteomes" id="UP001165160"/>
    </source>
</evidence>
<proteinExistence type="inferred from homology"/>
<dbReference type="Pfam" id="PF03477">
    <property type="entry name" value="ATP-cone"/>
    <property type="match status" value="1"/>
</dbReference>
<dbReference type="InterPro" id="IPR039718">
    <property type="entry name" value="Rrm1"/>
</dbReference>
<dbReference type="Pfam" id="PF00317">
    <property type="entry name" value="Ribonuc_red_lgN"/>
    <property type="match status" value="1"/>
</dbReference>
<evidence type="ECO:0000256" key="12">
    <source>
        <dbReference type="RuleBase" id="RU003410"/>
    </source>
</evidence>
<dbReference type="InterPro" id="IPR000788">
    <property type="entry name" value="RNR_lg_C"/>
</dbReference>
<comment type="function">
    <text evidence="9 12">Provides the precursors necessary for DNA synthesis. Catalyzes the biosynthesis of deoxyribonucleotides from the corresponding ribonucleotides.</text>
</comment>
<keyword evidence="16" id="KW-1185">Reference proteome</keyword>
<dbReference type="InterPro" id="IPR013346">
    <property type="entry name" value="NrdE_NrdA_C"/>
</dbReference>
<dbReference type="GO" id="GO:0005971">
    <property type="term" value="C:ribonucleoside-diphosphate reductase complex"/>
    <property type="evidence" value="ECO:0007669"/>
    <property type="project" value="TreeGrafter"/>
</dbReference>
<dbReference type="FunFam" id="3.20.70.20:FF:000010">
    <property type="entry name" value="Ribonucleoside-diphosphate reductase"/>
    <property type="match status" value="1"/>
</dbReference>
<evidence type="ECO:0000256" key="9">
    <source>
        <dbReference type="ARBA" id="ARBA00024942"/>
    </source>
</evidence>
<dbReference type="PANTHER" id="PTHR11573">
    <property type="entry name" value="RIBONUCLEOSIDE-DIPHOSPHATE REDUCTASE LARGE CHAIN"/>
    <property type="match status" value="1"/>
</dbReference>
<dbReference type="AlphaFoldDB" id="A0A9W7CJK8"/>
<name>A0A9W7CJK8_9STRA</name>
<evidence type="ECO:0000256" key="6">
    <source>
        <dbReference type="ARBA" id="ARBA00022840"/>
    </source>
</evidence>
<dbReference type="InterPro" id="IPR008926">
    <property type="entry name" value="RNR_R1-su_N"/>
</dbReference>
<evidence type="ECO:0000256" key="13">
    <source>
        <dbReference type="SAM" id="MobiDB-lite"/>
    </source>
</evidence>
<accession>A0A9W7CJK8</accession>
<dbReference type="GO" id="GO:0004748">
    <property type="term" value="F:ribonucleoside-diphosphate reductase activity, thioredoxin disulfide as acceptor"/>
    <property type="evidence" value="ECO:0007669"/>
    <property type="project" value="UniProtKB-EC"/>
</dbReference>
<comment type="similarity">
    <text evidence="1 12">Belongs to the ribonucleoside diphosphate reductase large chain family.</text>
</comment>
<organism evidence="15 16">
    <name type="scientific">Triparma verrucosa</name>
    <dbReference type="NCBI Taxonomy" id="1606542"/>
    <lineage>
        <taxon>Eukaryota</taxon>
        <taxon>Sar</taxon>
        <taxon>Stramenopiles</taxon>
        <taxon>Ochrophyta</taxon>
        <taxon>Bolidophyceae</taxon>
        <taxon>Parmales</taxon>
        <taxon>Triparmaceae</taxon>
        <taxon>Triparma</taxon>
    </lineage>
</organism>
<reference evidence="16" key="1">
    <citation type="journal article" date="2023" name="Commun. Biol.">
        <title>Genome analysis of Parmales, the sister group of diatoms, reveals the evolutionary specialization of diatoms from phago-mixotrophs to photoautotrophs.</title>
        <authorList>
            <person name="Ban H."/>
            <person name="Sato S."/>
            <person name="Yoshikawa S."/>
            <person name="Yamada K."/>
            <person name="Nakamura Y."/>
            <person name="Ichinomiya M."/>
            <person name="Sato N."/>
            <person name="Blanc-Mathieu R."/>
            <person name="Endo H."/>
            <person name="Kuwata A."/>
            <person name="Ogata H."/>
        </authorList>
    </citation>
    <scope>NUCLEOTIDE SEQUENCE [LARGE SCALE GENOMIC DNA]</scope>
    <source>
        <strain evidence="16">NIES 3699</strain>
    </source>
</reference>
<dbReference type="PANTHER" id="PTHR11573:SF6">
    <property type="entry name" value="RIBONUCLEOSIDE-DIPHOSPHATE REDUCTASE LARGE SUBUNIT"/>
    <property type="match status" value="1"/>
</dbReference>
<dbReference type="GO" id="GO:0005524">
    <property type="term" value="F:ATP binding"/>
    <property type="evidence" value="ECO:0007669"/>
    <property type="project" value="UniProtKB-UniRule"/>
</dbReference>
<keyword evidence="7 12" id="KW-0560">Oxidoreductase</keyword>
<dbReference type="InterPro" id="IPR005144">
    <property type="entry name" value="ATP-cone_dom"/>
</dbReference>
<keyword evidence="4" id="KW-0021">Allosteric enzyme</keyword>
<evidence type="ECO:0000256" key="10">
    <source>
        <dbReference type="ARBA" id="ARBA00047754"/>
    </source>
</evidence>
<dbReference type="Pfam" id="PF02867">
    <property type="entry name" value="Ribonuc_red_lgC"/>
    <property type="match status" value="1"/>
</dbReference>
<feature type="region of interest" description="Disordered" evidence="13">
    <location>
        <begin position="786"/>
        <end position="817"/>
    </location>
</feature>
<feature type="domain" description="ATP-cone" evidence="14">
    <location>
        <begin position="1"/>
        <end position="92"/>
    </location>
</feature>
<protein>
    <recommendedName>
        <fullName evidence="3 12">Ribonucleoside-diphosphate reductase</fullName>
        <ecNumber evidence="3 12">1.17.4.1</ecNumber>
    </recommendedName>
</protein>